<feature type="transmembrane region" description="Helical" evidence="8">
    <location>
        <begin position="128"/>
        <end position="154"/>
    </location>
</feature>
<organism evidence="10 11">
    <name type="scientific">Candidatus Desantisbacteria bacterium CG_4_9_14_3_um_filter_40_11</name>
    <dbReference type="NCBI Taxonomy" id="1974546"/>
    <lineage>
        <taxon>Bacteria</taxon>
        <taxon>Candidatus Desantisiibacteriota</taxon>
    </lineage>
</organism>
<dbReference type="GO" id="GO:0009103">
    <property type="term" value="P:lipopolysaccharide biosynthetic process"/>
    <property type="evidence" value="ECO:0007669"/>
    <property type="project" value="UniProtKB-ARBA"/>
</dbReference>
<feature type="transmembrane region" description="Helical" evidence="8">
    <location>
        <begin position="293"/>
        <end position="314"/>
    </location>
</feature>
<feature type="transmembrane region" description="Helical" evidence="8">
    <location>
        <begin position="449"/>
        <end position="470"/>
    </location>
</feature>
<evidence type="ECO:0000256" key="8">
    <source>
        <dbReference type="SAM" id="Phobius"/>
    </source>
</evidence>
<keyword evidence="4" id="KW-0808">Transferase</keyword>
<proteinExistence type="predicted"/>
<keyword evidence="6 8" id="KW-1133">Transmembrane helix</keyword>
<feature type="transmembrane region" description="Helical" evidence="8">
    <location>
        <begin position="353"/>
        <end position="374"/>
    </location>
</feature>
<sequence length="565" mass="63758">MIMVHIPSLRKILPPLSLIFIWIIMISVINPMGDFPLNDDWSYGRAVKTLLEKGRLQFTDWTGMTLIAQVLWGYLFCLPLGFSFTALRISTLTLGMAGILGTYGLLKESGTGPRTAFLGAMVMAVNPLYYSLSFTFMTDIPFFTLGMLSLYFFIQGLRTEKKSKILAGFFLATLAMLIRQLGIVIPIAFGIVYLTKYGLKKRSIAMALVPMLLSGGMLILYQHILKSTIGLPELYQIQNRQIPDIISKGIFSFLNLTADRGLIAFIYSGLFLLPFSVVQIQDGIPCDLKNSRLYLTLGSCALALAVFVMGICILRNRFIPLCGNILYDFGLGPLTLRDTNVMELDHLPKIPRILWMILTGAGAAGGAALLYCVLSSVIQRCQTSGSDSFKKWDWLSVFILSLSLLYFLPVGIVDIFFDRYLLFLLPLIMMMALRKGSSNGTGRHTPAHLLSISTIIVFGLFSMGATHDYLSWNRARWKALHYLTEDLGIPRKKIDGGFEFNGFYLFDDTYPFSKKYGVLWLGRQDDYVISFGPSKGYEMMKRFPYQRWILWERGYILILKKIRPS</sequence>
<keyword evidence="5 8" id="KW-0812">Transmembrane</keyword>
<feature type="transmembrane region" description="Helical" evidence="8">
    <location>
        <begin position="166"/>
        <end position="192"/>
    </location>
</feature>
<dbReference type="InterPro" id="IPR050297">
    <property type="entry name" value="LipidA_mod_glycosyltrf_83"/>
</dbReference>
<dbReference type="EMBL" id="PFUI01000234">
    <property type="protein sequence ID" value="PJB28717.1"/>
    <property type="molecule type" value="Genomic_DNA"/>
</dbReference>
<evidence type="ECO:0000256" key="7">
    <source>
        <dbReference type="ARBA" id="ARBA00023136"/>
    </source>
</evidence>
<feature type="transmembrane region" description="Helical" evidence="8">
    <location>
        <begin position="61"/>
        <end position="82"/>
    </location>
</feature>
<accession>A0A2M8ARQ6</accession>
<dbReference type="InterPro" id="IPR038731">
    <property type="entry name" value="RgtA/B/C-like"/>
</dbReference>
<evidence type="ECO:0000256" key="2">
    <source>
        <dbReference type="ARBA" id="ARBA00022475"/>
    </source>
</evidence>
<dbReference type="Proteomes" id="UP000231366">
    <property type="component" value="Unassembled WGS sequence"/>
</dbReference>
<evidence type="ECO:0000256" key="6">
    <source>
        <dbReference type="ARBA" id="ARBA00022989"/>
    </source>
</evidence>
<name>A0A2M8ARQ6_9BACT</name>
<feature type="domain" description="Glycosyltransferase RgtA/B/C/D-like" evidence="9">
    <location>
        <begin position="80"/>
        <end position="206"/>
    </location>
</feature>
<keyword evidence="2" id="KW-1003">Cell membrane</keyword>
<evidence type="ECO:0000256" key="3">
    <source>
        <dbReference type="ARBA" id="ARBA00022676"/>
    </source>
</evidence>
<dbReference type="GO" id="GO:0016763">
    <property type="term" value="F:pentosyltransferase activity"/>
    <property type="evidence" value="ECO:0007669"/>
    <property type="project" value="TreeGrafter"/>
</dbReference>
<protein>
    <recommendedName>
        <fullName evidence="9">Glycosyltransferase RgtA/B/C/D-like domain-containing protein</fullName>
    </recommendedName>
</protein>
<feature type="transmembrane region" description="Helical" evidence="8">
    <location>
        <begin position="394"/>
        <end position="413"/>
    </location>
</feature>
<evidence type="ECO:0000256" key="1">
    <source>
        <dbReference type="ARBA" id="ARBA00004651"/>
    </source>
</evidence>
<dbReference type="PANTHER" id="PTHR33908">
    <property type="entry name" value="MANNOSYLTRANSFERASE YKCB-RELATED"/>
    <property type="match status" value="1"/>
</dbReference>
<gene>
    <name evidence="10" type="ORF">CO110_08770</name>
</gene>
<dbReference type="GO" id="GO:0005886">
    <property type="term" value="C:plasma membrane"/>
    <property type="evidence" value="ECO:0007669"/>
    <property type="project" value="UniProtKB-SubCell"/>
</dbReference>
<comment type="caution">
    <text evidence="10">The sequence shown here is derived from an EMBL/GenBank/DDBJ whole genome shotgun (WGS) entry which is preliminary data.</text>
</comment>
<dbReference type="Pfam" id="PF13231">
    <property type="entry name" value="PMT_2"/>
    <property type="match status" value="1"/>
</dbReference>
<evidence type="ECO:0000256" key="5">
    <source>
        <dbReference type="ARBA" id="ARBA00022692"/>
    </source>
</evidence>
<keyword evidence="3" id="KW-0328">Glycosyltransferase</keyword>
<dbReference type="AlphaFoldDB" id="A0A2M8ARQ6"/>
<comment type="subcellular location">
    <subcellularLocation>
        <location evidence="1">Cell membrane</location>
        <topology evidence="1">Multi-pass membrane protein</topology>
    </subcellularLocation>
</comment>
<feature type="transmembrane region" description="Helical" evidence="8">
    <location>
        <begin position="12"/>
        <end position="33"/>
    </location>
</feature>
<evidence type="ECO:0000313" key="10">
    <source>
        <dbReference type="EMBL" id="PJB28717.1"/>
    </source>
</evidence>
<feature type="transmembrane region" description="Helical" evidence="8">
    <location>
        <begin position="204"/>
        <end position="221"/>
    </location>
</feature>
<feature type="transmembrane region" description="Helical" evidence="8">
    <location>
        <begin position="262"/>
        <end position="281"/>
    </location>
</feature>
<keyword evidence="7 8" id="KW-0472">Membrane</keyword>
<evidence type="ECO:0000313" key="11">
    <source>
        <dbReference type="Proteomes" id="UP000231366"/>
    </source>
</evidence>
<reference evidence="11" key="1">
    <citation type="submission" date="2017-09" db="EMBL/GenBank/DDBJ databases">
        <title>Depth-based differentiation of microbial function through sediment-hosted aquifers and enrichment of novel symbionts in the deep terrestrial subsurface.</title>
        <authorList>
            <person name="Probst A.J."/>
            <person name="Ladd B."/>
            <person name="Jarett J.K."/>
            <person name="Geller-Mcgrath D.E."/>
            <person name="Sieber C.M.K."/>
            <person name="Emerson J.B."/>
            <person name="Anantharaman K."/>
            <person name="Thomas B.C."/>
            <person name="Malmstrom R."/>
            <person name="Stieglmeier M."/>
            <person name="Klingl A."/>
            <person name="Woyke T."/>
            <person name="Ryan C.M."/>
            <person name="Banfield J.F."/>
        </authorList>
    </citation>
    <scope>NUCLEOTIDE SEQUENCE [LARGE SCALE GENOMIC DNA]</scope>
</reference>
<evidence type="ECO:0000259" key="9">
    <source>
        <dbReference type="Pfam" id="PF13231"/>
    </source>
</evidence>
<dbReference type="PANTHER" id="PTHR33908:SF11">
    <property type="entry name" value="MEMBRANE PROTEIN"/>
    <property type="match status" value="1"/>
</dbReference>
<evidence type="ECO:0000256" key="4">
    <source>
        <dbReference type="ARBA" id="ARBA00022679"/>
    </source>
</evidence>